<dbReference type="PANTHER" id="PTHR33908">
    <property type="entry name" value="MANNOSYLTRANSFERASE YKCB-RELATED"/>
    <property type="match status" value="1"/>
</dbReference>
<evidence type="ECO:0000256" key="2">
    <source>
        <dbReference type="ARBA" id="ARBA00022475"/>
    </source>
</evidence>
<evidence type="ECO:0000313" key="11">
    <source>
        <dbReference type="Proteomes" id="UP000218238"/>
    </source>
</evidence>
<dbReference type="GO" id="GO:0005886">
    <property type="term" value="C:plasma membrane"/>
    <property type="evidence" value="ECO:0007669"/>
    <property type="project" value="UniProtKB-SubCell"/>
</dbReference>
<dbReference type="Proteomes" id="UP000218238">
    <property type="component" value="Unassembled WGS sequence"/>
</dbReference>
<evidence type="ECO:0000256" key="8">
    <source>
        <dbReference type="SAM" id="Phobius"/>
    </source>
</evidence>
<feature type="transmembrane region" description="Helical" evidence="8">
    <location>
        <begin position="143"/>
        <end position="163"/>
    </location>
</feature>
<keyword evidence="2" id="KW-1003">Cell membrane</keyword>
<dbReference type="PANTHER" id="PTHR33908:SF11">
    <property type="entry name" value="MEMBRANE PROTEIN"/>
    <property type="match status" value="1"/>
</dbReference>
<organism evidence="10 11">
    <name type="scientific">Brunnivagina elsteri CCALA 953</name>
    <dbReference type="NCBI Taxonomy" id="987040"/>
    <lineage>
        <taxon>Bacteria</taxon>
        <taxon>Bacillati</taxon>
        <taxon>Cyanobacteriota</taxon>
        <taxon>Cyanophyceae</taxon>
        <taxon>Nostocales</taxon>
        <taxon>Calotrichaceae</taxon>
        <taxon>Brunnivagina</taxon>
    </lineage>
</organism>
<dbReference type="InterPro" id="IPR038731">
    <property type="entry name" value="RgtA/B/C-like"/>
</dbReference>
<feature type="transmembrane region" description="Helical" evidence="8">
    <location>
        <begin position="420"/>
        <end position="443"/>
    </location>
</feature>
<proteinExistence type="predicted"/>
<sequence>MPNPQSPIPNKHLHYLSLIIVIILGAILRFGNLDFKPLWMDEIITTIFSLGKNYQDLPLDKIFSLTKLTDIFTYKPGISCSQIAGNIASQSTHPPLFFCGMYIWLGWLQSVDMDWIWKVRSLPALFGVAGIFVIYWVNRIAFSPQAGIAAAACMAVSPFAVYLSQEARHYTLPMLLVSLALLGLIQIQKDIFQSQKIKFRVWFFWVVINSFALYVHYFCILALIAQIATITILLFGQRRKIQLLKKACLALTLSTSGILISYLPWLMIMFSHSNRSETDWLQVPQHIAPFYQTLINWVLMVIVLPVEKQPIINVVVSAILMIVCGVWIGREFLQGLKKLLIQEETKFATFTLLSFTVWIIIEFFAIIYFLKKDITVVPRYNFIYYPSFCALLTASLLSRKKEIIDNRNSKSNYSLKKNRFLILKSPLFIILIMGIISCLFLLLNLVFQKPFQPEIFAKNLNQEPSIPTMVVVAYS</sequence>
<comment type="subcellular location">
    <subcellularLocation>
        <location evidence="1">Cell membrane</location>
        <topology evidence="1">Multi-pass membrane protein</topology>
    </subcellularLocation>
</comment>
<dbReference type="AlphaFoldDB" id="A0A2A2T9I6"/>
<keyword evidence="7 8" id="KW-0472">Membrane</keyword>
<reference evidence="10 11" key="1">
    <citation type="submission" date="2017-08" db="EMBL/GenBank/DDBJ databases">
        <title>Draft genome sequence of filamentous cyanobacterium Calothrix elsteri CCALA 953.</title>
        <authorList>
            <person name="Gagunashvili A.N."/>
            <person name="Elster J."/>
            <person name="Andresson O.S."/>
        </authorList>
    </citation>
    <scope>NUCLEOTIDE SEQUENCE [LARGE SCALE GENOMIC DNA]</scope>
    <source>
        <strain evidence="10 11">CCALA 953</strain>
    </source>
</reference>
<dbReference type="GO" id="GO:0009103">
    <property type="term" value="P:lipopolysaccharide biosynthetic process"/>
    <property type="evidence" value="ECO:0007669"/>
    <property type="project" value="UniProtKB-ARBA"/>
</dbReference>
<feature type="transmembrane region" description="Helical" evidence="8">
    <location>
        <begin position="350"/>
        <end position="370"/>
    </location>
</feature>
<name>A0A2A2T9I6_9CYAN</name>
<dbReference type="OrthoDB" id="416237at2"/>
<protein>
    <recommendedName>
        <fullName evidence="9">Glycosyltransferase RgtA/B/C/D-like domain-containing protein</fullName>
    </recommendedName>
</protein>
<dbReference type="GO" id="GO:0016763">
    <property type="term" value="F:pentosyltransferase activity"/>
    <property type="evidence" value="ECO:0007669"/>
    <property type="project" value="TreeGrafter"/>
</dbReference>
<feature type="non-terminal residue" evidence="10">
    <location>
        <position position="475"/>
    </location>
</feature>
<dbReference type="EMBL" id="NTFS01000731">
    <property type="protein sequence ID" value="PAX45717.1"/>
    <property type="molecule type" value="Genomic_DNA"/>
</dbReference>
<evidence type="ECO:0000256" key="7">
    <source>
        <dbReference type="ARBA" id="ARBA00023136"/>
    </source>
</evidence>
<feature type="transmembrane region" description="Helical" evidence="8">
    <location>
        <begin position="170"/>
        <end position="187"/>
    </location>
</feature>
<evidence type="ECO:0000256" key="3">
    <source>
        <dbReference type="ARBA" id="ARBA00022676"/>
    </source>
</evidence>
<feature type="transmembrane region" description="Helical" evidence="8">
    <location>
        <begin position="12"/>
        <end position="30"/>
    </location>
</feature>
<keyword evidence="6 8" id="KW-1133">Transmembrane helix</keyword>
<evidence type="ECO:0000256" key="6">
    <source>
        <dbReference type="ARBA" id="ARBA00022989"/>
    </source>
</evidence>
<dbReference type="InterPro" id="IPR050297">
    <property type="entry name" value="LipidA_mod_glycosyltrf_83"/>
</dbReference>
<accession>A0A2A2T9I6</accession>
<evidence type="ECO:0000256" key="1">
    <source>
        <dbReference type="ARBA" id="ARBA00004651"/>
    </source>
</evidence>
<evidence type="ECO:0000313" key="10">
    <source>
        <dbReference type="EMBL" id="PAX45717.1"/>
    </source>
</evidence>
<keyword evidence="3" id="KW-0328">Glycosyltransferase</keyword>
<dbReference type="Pfam" id="PF13231">
    <property type="entry name" value="PMT_2"/>
    <property type="match status" value="1"/>
</dbReference>
<dbReference type="RefSeq" id="WP_095725108.1">
    <property type="nucleotide sequence ID" value="NZ_NTFS01000731.1"/>
</dbReference>
<feature type="transmembrane region" description="Helical" evidence="8">
    <location>
        <begin position="247"/>
        <end position="270"/>
    </location>
</feature>
<evidence type="ECO:0000256" key="4">
    <source>
        <dbReference type="ARBA" id="ARBA00022679"/>
    </source>
</evidence>
<feature type="transmembrane region" description="Helical" evidence="8">
    <location>
        <begin position="202"/>
        <end position="235"/>
    </location>
</feature>
<gene>
    <name evidence="10" type="ORF">CK510_30295</name>
</gene>
<evidence type="ECO:0000256" key="5">
    <source>
        <dbReference type="ARBA" id="ARBA00022692"/>
    </source>
</evidence>
<keyword evidence="5 8" id="KW-0812">Transmembrane</keyword>
<evidence type="ECO:0000259" key="9">
    <source>
        <dbReference type="Pfam" id="PF13231"/>
    </source>
</evidence>
<feature type="domain" description="Glycosyltransferase RgtA/B/C/D-like" evidence="9">
    <location>
        <begin position="110"/>
        <end position="254"/>
    </location>
</feature>
<feature type="transmembrane region" description="Helical" evidence="8">
    <location>
        <begin position="119"/>
        <end position="137"/>
    </location>
</feature>
<comment type="caution">
    <text evidence="10">The sequence shown here is derived from an EMBL/GenBank/DDBJ whole genome shotgun (WGS) entry which is preliminary data.</text>
</comment>
<feature type="transmembrane region" description="Helical" evidence="8">
    <location>
        <begin position="310"/>
        <end position="329"/>
    </location>
</feature>
<keyword evidence="11" id="KW-1185">Reference proteome</keyword>
<keyword evidence="4" id="KW-0808">Transferase</keyword>